<proteinExistence type="predicted"/>
<protein>
    <submittedName>
        <fullName evidence="3">Phosphatase PAP2 family protein</fullName>
    </submittedName>
</protein>
<dbReference type="AlphaFoldDB" id="A0A917RZ85"/>
<keyword evidence="4" id="KW-1185">Reference proteome</keyword>
<dbReference type="EMBL" id="BMOK01000003">
    <property type="protein sequence ID" value="GGL46483.1"/>
    <property type="molecule type" value="Genomic_DNA"/>
</dbReference>
<dbReference type="Pfam" id="PF01569">
    <property type="entry name" value="PAP2"/>
    <property type="match status" value="1"/>
</dbReference>
<dbReference type="InterPro" id="IPR000326">
    <property type="entry name" value="PAP2/HPO"/>
</dbReference>
<dbReference type="SMART" id="SM00014">
    <property type="entry name" value="acidPPc"/>
    <property type="match status" value="1"/>
</dbReference>
<reference evidence="3" key="2">
    <citation type="submission" date="2020-09" db="EMBL/GenBank/DDBJ databases">
        <authorList>
            <person name="Sun Q."/>
            <person name="Ohkuma M."/>
        </authorList>
    </citation>
    <scope>NUCLEOTIDE SEQUENCE</scope>
    <source>
        <strain evidence="3">JCM 15325</strain>
    </source>
</reference>
<keyword evidence="1" id="KW-0472">Membrane</keyword>
<evidence type="ECO:0000259" key="2">
    <source>
        <dbReference type="SMART" id="SM00014"/>
    </source>
</evidence>
<feature type="transmembrane region" description="Helical" evidence="1">
    <location>
        <begin position="66"/>
        <end position="85"/>
    </location>
</feature>
<feature type="transmembrane region" description="Helical" evidence="1">
    <location>
        <begin position="130"/>
        <end position="155"/>
    </location>
</feature>
<evidence type="ECO:0000313" key="4">
    <source>
        <dbReference type="Proteomes" id="UP000654670"/>
    </source>
</evidence>
<keyword evidence="1" id="KW-1133">Transmembrane helix</keyword>
<sequence>MKTVSQTKVNLLFFIGSVALLLFTLESVTIAQNIQRIGYFDLYLIYLIQGHITSLNTSFMIAVTQLASPVIMIFLTFLVIILLLIRRCLVTAFWISATLVISAAIVNPLLKQLIGRPRPTIDRLIHVSGYSFPSGHSIAATVFYGMIATMSFIYLRKIYQKVLIGLAATSIIFLIMYSRVYLGVHYPTDVVGGFLLGTATVCFSTGFFVLYGPILHQLLNSKGWPDRSLRRNEDQNNLDILENLAKSSHGAG</sequence>
<dbReference type="SUPFAM" id="SSF48317">
    <property type="entry name" value="Acid phosphatase/Vanadium-dependent haloperoxidase"/>
    <property type="match status" value="1"/>
</dbReference>
<name>A0A917RZ85_9BACL</name>
<dbReference type="CDD" id="cd03392">
    <property type="entry name" value="PAP2_like_2"/>
    <property type="match status" value="1"/>
</dbReference>
<dbReference type="Gene3D" id="1.20.144.10">
    <property type="entry name" value="Phosphatidic acid phosphatase type 2/haloperoxidase"/>
    <property type="match status" value="2"/>
</dbReference>
<keyword evidence="1" id="KW-0812">Transmembrane</keyword>
<evidence type="ECO:0000313" key="3">
    <source>
        <dbReference type="EMBL" id="GGL46483.1"/>
    </source>
</evidence>
<organism evidence="3 4">
    <name type="scientific">Sporolactobacillus putidus</name>
    <dbReference type="NCBI Taxonomy" id="492735"/>
    <lineage>
        <taxon>Bacteria</taxon>
        <taxon>Bacillati</taxon>
        <taxon>Bacillota</taxon>
        <taxon>Bacilli</taxon>
        <taxon>Bacillales</taxon>
        <taxon>Sporolactobacillaceae</taxon>
        <taxon>Sporolactobacillus</taxon>
    </lineage>
</organism>
<dbReference type="PANTHER" id="PTHR14969">
    <property type="entry name" value="SPHINGOSINE-1-PHOSPHATE PHOSPHOHYDROLASE"/>
    <property type="match status" value="1"/>
</dbReference>
<feature type="transmembrane region" description="Helical" evidence="1">
    <location>
        <begin position="194"/>
        <end position="214"/>
    </location>
</feature>
<feature type="domain" description="Phosphatidic acid phosphatase type 2/haloperoxidase" evidence="2">
    <location>
        <begin position="88"/>
        <end position="205"/>
    </location>
</feature>
<dbReference type="PANTHER" id="PTHR14969:SF13">
    <property type="entry name" value="AT30094P"/>
    <property type="match status" value="1"/>
</dbReference>
<reference evidence="3" key="1">
    <citation type="journal article" date="2014" name="Int. J. Syst. Evol. Microbiol.">
        <title>Complete genome sequence of Corynebacterium casei LMG S-19264T (=DSM 44701T), isolated from a smear-ripened cheese.</title>
        <authorList>
            <consortium name="US DOE Joint Genome Institute (JGI-PGF)"/>
            <person name="Walter F."/>
            <person name="Albersmeier A."/>
            <person name="Kalinowski J."/>
            <person name="Ruckert C."/>
        </authorList>
    </citation>
    <scope>NUCLEOTIDE SEQUENCE</scope>
    <source>
        <strain evidence="3">JCM 15325</strain>
    </source>
</reference>
<feature type="transmembrane region" description="Helical" evidence="1">
    <location>
        <begin position="92"/>
        <end position="110"/>
    </location>
</feature>
<feature type="transmembrane region" description="Helical" evidence="1">
    <location>
        <begin position="162"/>
        <end position="182"/>
    </location>
</feature>
<dbReference type="RefSeq" id="WP_188801820.1">
    <property type="nucleotide sequence ID" value="NZ_BMOK01000003.1"/>
</dbReference>
<evidence type="ECO:0000256" key="1">
    <source>
        <dbReference type="SAM" id="Phobius"/>
    </source>
</evidence>
<dbReference type="InterPro" id="IPR036938">
    <property type="entry name" value="PAP2/HPO_sf"/>
</dbReference>
<gene>
    <name evidence="3" type="ORF">GCM10007968_08160</name>
</gene>
<dbReference type="Proteomes" id="UP000654670">
    <property type="component" value="Unassembled WGS sequence"/>
</dbReference>
<comment type="caution">
    <text evidence="3">The sequence shown here is derived from an EMBL/GenBank/DDBJ whole genome shotgun (WGS) entry which is preliminary data.</text>
</comment>
<accession>A0A917RZ85</accession>